<proteinExistence type="inferred from homology"/>
<dbReference type="GO" id="GO:0071051">
    <property type="term" value="P:poly(A)-dependent snoRNA 3'-end processing"/>
    <property type="evidence" value="ECO:0007669"/>
    <property type="project" value="TreeGrafter"/>
</dbReference>
<evidence type="ECO:0000313" key="8">
    <source>
        <dbReference type="Proteomes" id="UP000252519"/>
    </source>
</evidence>
<dbReference type="InterPro" id="IPR036612">
    <property type="entry name" value="KH_dom_type_1_sf"/>
</dbReference>
<evidence type="ECO:0000256" key="3">
    <source>
        <dbReference type="ARBA" id="ARBA00022835"/>
    </source>
</evidence>
<protein>
    <recommendedName>
        <fullName evidence="9">Ribosomal RNA-processing protein 4</fullName>
    </recommendedName>
</protein>
<dbReference type="SUPFAM" id="SSF54791">
    <property type="entry name" value="Eukaryotic type KH-domain (KH-domain type I)"/>
    <property type="match status" value="1"/>
</dbReference>
<name>A0A368G0S2_ANCCA</name>
<dbReference type="GO" id="GO:0034475">
    <property type="term" value="P:U4 snRNA 3'-end processing"/>
    <property type="evidence" value="ECO:0007669"/>
    <property type="project" value="TreeGrafter"/>
</dbReference>
<evidence type="ECO:0000259" key="6">
    <source>
        <dbReference type="Pfam" id="PF21266"/>
    </source>
</evidence>
<sequence>MSVIVTAPPPARRQRTFNRSWRSRMDIVYCGKILSTNRDVLSGPGTRITRSILMATVSGLKKQFDKFHVVEPCKSKYVPKTGDVVVGRVVRIQRALWKLDMNHRLSANFRLENMNLPSGELRRKDSEDELSMGESLNVGDLAVAELQKIGLRGDVELHCRDLGHGKLGQGILLKVWPNLVKLQKPHVHELFGVSVIIAPNGFVWISPRVSSAYGYGEDLSSTVSVEKRRCMVRIAACVRLLAKAHICICGKTVIAVYKLSLEYDVKDLARLDIQKALTSKLGQLPLAEQERQI</sequence>
<evidence type="ECO:0008006" key="9">
    <source>
        <dbReference type="Google" id="ProtNLM"/>
    </source>
</evidence>
<comment type="similarity">
    <text evidence="2">Belongs to the RRP4 family.</text>
</comment>
<evidence type="ECO:0000256" key="2">
    <source>
        <dbReference type="ARBA" id="ARBA00009155"/>
    </source>
</evidence>
<dbReference type="PANTHER" id="PTHR21321:SF4">
    <property type="entry name" value="EXOSOME COMPLEX COMPONENT RRP4"/>
    <property type="match status" value="1"/>
</dbReference>
<dbReference type="GO" id="GO:0000176">
    <property type="term" value="C:nuclear exosome (RNase complex)"/>
    <property type="evidence" value="ECO:0007669"/>
    <property type="project" value="TreeGrafter"/>
</dbReference>
<dbReference type="Gene3D" id="2.40.50.100">
    <property type="match status" value="1"/>
</dbReference>
<keyword evidence="8" id="KW-1185">Reference proteome</keyword>
<keyword evidence="3" id="KW-0271">Exosome</keyword>
<dbReference type="OrthoDB" id="1650at2759"/>
<dbReference type="Proteomes" id="UP000252519">
    <property type="component" value="Unassembled WGS sequence"/>
</dbReference>
<evidence type="ECO:0000256" key="4">
    <source>
        <dbReference type="ARBA" id="ARBA00022884"/>
    </source>
</evidence>
<dbReference type="InterPro" id="IPR004088">
    <property type="entry name" value="KH_dom_type_1"/>
</dbReference>
<comment type="subcellular location">
    <subcellularLocation>
        <location evidence="1">Nucleus</location>
    </subcellularLocation>
</comment>
<dbReference type="InterPro" id="IPR012340">
    <property type="entry name" value="NA-bd_OB-fold"/>
</dbReference>
<dbReference type="GO" id="GO:0000467">
    <property type="term" value="P:exonucleolytic trimming to generate mature 3'-end of 5.8S rRNA from tricistronic rRNA transcript (SSU-rRNA, 5.8S rRNA, LSU-rRNA)"/>
    <property type="evidence" value="ECO:0007669"/>
    <property type="project" value="TreeGrafter"/>
</dbReference>
<evidence type="ECO:0000259" key="5">
    <source>
        <dbReference type="Pfam" id="PF15985"/>
    </source>
</evidence>
<dbReference type="GO" id="GO:0071035">
    <property type="term" value="P:nuclear polyadenylation-dependent rRNA catabolic process"/>
    <property type="evidence" value="ECO:0007669"/>
    <property type="project" value="TreeGrafter"/>
</dbReference>
<reference evidence="7 8" key="1">
    <citation type="submission" date="2014-10" db="EMBL/GenBank/DDBJ databases">
        <title>Draft genome of the hookworm Ancylostoma caninum.</title>
        <authorList>
            <person name="Mitreva M."/>
        </authorList>
    </citation>
    <scope>NUCLEOTIDE SEQUENCE [LARGE SCALE GENOMIC DNA]</scope>
    <source>
        <strain evidence="7 8">Baltimore</strain>
    </source>
</reference>
<organism evidence="7 8">
    <name type="scientific">Ancylostoma caninum</name>
    <name type="common">Dog hookworm</name>
    <dbReference type="NCBI Taxonomy" id="29170"/>
    <lineage>
        <taxon>Eukaryota</taxon>
        <taxon>Metazoa</taxon>
        <taxon>Ecdysozoa</taxon>
        <taxon>Nematoda</taxon>
        <taxon>Chromadorea</taxon>
        <taxon>Rhabditida</taxon>
        <taxon>Rhabditina</taxon>
        <taxon>Rhabditomorpha</taxon>
        <taxon>Strongyloidea</taxon>
        <taxon>Ancylostomatidae</taxon>
        <taxon>Ancylostomatinae</taxon>
        <taxon>Ancylostoma</taxon>
    </lineage>
</organism>
<accession>A0A368G0S2</accession>
<evidence type="ECO:0000313" key="7">
    <source>
        <dbReference type="EMBL" id="RCN36859.1"/>
    </source>
</evidence>
<dbReference type="AlphaFoldDB" id="A0A368G0S2"/>
<dbReference type="InterPro" id="IPR048565">
    <property type="entry name" value="S1_RRP4"/>
</dbReference>
<dbReference type="GO" id="GO:0071034">
    <property type="term" value="P:CUT catabolic process"/>
    <property type="evidence" value="ECO:0007669"/>
    <property type="project" value="TreeGrafter"/>
</dbReference>
<dbReference type="EMBL" id="JOJR01000521">
    <property type="protein sequence ID" value="RCN36859.1"/>
    <property type="molecule type" value="Genomic_DNA"/>
</dbReference>
<dbReference type="GO" id="GO:0071038">
    <property type="term" value="P:TRAMP-dependent tRNA surveillance pathway"/>
    <property type="evidence" value="ECO:0007669"/>
    <property type="project" value="TreeGrafter"/>
</dbReference>
<dbReference type="Gene3D" id="2.40.50.140">
    <property type="entry name" value="Nucleic acid-binding proteins"/>
    <property type="match status" value="1"/>
</dbReference>
<feature type="domain" description="RRP4 S1" evidence="6">
    <location>
        <begin position="76"/>
        <end position="148"/>
    </location>
</feature>
<dbReference type="InterPro" id="IPR026699">
    <property type="entry name" value="Exosome_RNA_bind1/RRP40/RRP4"/>
</dbReference>
<gene>
    <name evidence="7" type="ORF">ANCCAN_17249</name>
</gene>
<dbReference type="CDD" id="cd22525">
    <property type="entry name" value="KH-I_Rrp4_eukar"/>
    <property type="match status" value="1"/>
</dbReference>
<dbReference type="SUPFAM" id="SSF50249">
    <property type="entry name" value="Nucleic acid-binding proteins"/>
    <property type="match status" value="1"/>
</dbReference>
<feature type="domain" description="K Homology" evidence="5">
    <location>
        <begin position="170"/>
        <end position="208"/>
    </location>
</feature>
<evidence type="ECO:0000256" key="1">
    <source>
        <dbReference type="ARBA" id="ARBA00004123"/>
    </source>
</evidence>
<dbReference type="GO" id="GO:0000177">
    <property type="term" value="C:cytoplasmic exosome (RNase complex)"/>
    <property type="evidence" value="ECO:0007669"/>
    <property type="project" value="TreeGrafter"/>
</dbReference>
<dbReference type="Pfam" id="PF21266">
    <property type="entry name" value="S1_RRP4"/>
    <property type="match status" value="1"/>
</dbReference>
<dbReference type="STRING" id="29170.A0A368G0S2"/>
<dbReference type="Pfam" id="PF15985">
    <property type="entry name" value="KH_6"/>
    <property type="match status" value="1"/>
</dbReference>
<dbReference type="PANTHER" id="PTHR21321">
    <property type="entry name" value="PNAS-3 RELATED"/>
    <property type="match status" value="1"/>
</dbReference>
<comment type="caution">
    <text evidence="7">The sequence shown here is derived from an EMBL/GenBank/DDBJ whole genome shotgun (WGS) entry which is preliminary data.</text>
</comment>
<keyword evidence="4" id="KW-0694">RNA-binding</keyword>
<dbReference type="GO" id="GO:0003723">
    <property type="term" value="F:RNA binding"/>
    <property type="evidence" value="ECO:0007669"/>
    <property type="project" value="UniProtKB-KW"/>
</dbReference>